<gene>
    <name evidence="2" type="ORF">FCH32_19995</name>
</gene>
<name>A0ABD6M743_9ENTR</name>
<sequence>MSKKLTKKDKVLIINTIIGWSEPGITWEELCKECSTFLDHKPSRQSLSYHKDINEAFRSKKNGIKNNQNNFKKPSSLAIASQRIFHLESKNRVLEEENRNLKQQFVIWQYNAYKHNINKNILDEPLPPIDRGRSDRKLI</sequence>
<comment type="caution">
    <text evidence="2">The sequence shown here is derived from an EMBL/GenBank/DDBJ whole genome shotgun (WGS) entry which is preliminary data.</text>
</comment>
<feature type="coiled-coil region" evidence="1">
    <location>
        <begin position="77"/>
        <end position="104"/>
    </location>
</feature>
<organism evidence="2 3">
    <name type="scientific">Citrobacter gillenii</name>
    <dbReference type="NCBI Taxonomy" id="67828"/>
    <lineage>
        <taxon>Bacteria</taxon>
        <taxon>Pseudomonadati</taxon>
        <taxon>Pseudomonadota</taxon>
        <taxon>Gammaproteobacteria</taxon>
        <taxon>Enterobacterales</taxon>
        <taxon>Enterobacteriaceae</taxon>
        <taxon>Citrobacter</taxon>
        <taxon>Citrobacter freundii complex</taxon>
    </lineage>
</organism>
<dbReference type="RefSeq" id="WP_174361399.1">
    <property type="nucleotide sequence ID" value="NZ_SUQN01000008.1"/>
</dbReference>
<evidence type="ECO:0000313" key="3">
    <source>
        <dbReference type="Proteomes" id="UP000729009"/>
    </source>
</evidence>
<reference evidence="2 3" key="1">
    <citation type="submission" date="2019-05" db="EMBL/GenBank/DDBJ databases">
        <title>Draft genomes of bacterial isolates retrieved from different Forrest soils.</title>
        <authorList>
            <person name="Soares-Castro P."/>
            <person name="Santos P.M."/>
        </authorList>
    </citation>
    <scope>NUCLEOTIDE SEQUENCE [LARGE SCALE GENOMIC DNA]</scope>
    <source>
        <strain evidence="2 3">UMG736</strain>
    </source>
</reference>
<keyword evidence="1" id="KW-0175">Coiled coil</keyword>
<protein>
    <submittedName>
        <fullName evidence="2">Uncharacterized protein</fullName>
    </submittedName>
</protein>
<keyword evidence="3" id="KW-1185">Reference proteome</keyword>
<dbReference type="EMBL" id="SUQN01000008">
    <property type="protein sequence ID" value="NTZ52555.1"/>
    <property type="molecule type" value="Genomic_DNA"/>
</dbReference>
<dbReference type="Proteomes" id="UP000729009">
    <property type="component" value="Unassembled WGS sequence"/>
</dbReference>
<evidence type="ECO:0000313" key="2">
    <source>
        <dbReference type="EMBL" id="NTZ52555.1"/>
    </source>
</evidence>
<evidence type="ECO:0000256" key="1">
    <source>
        <dbReference type="SAM" id="Coils"/>
    </source>
</evidence>
<dbReference type="AlphaFoldDB" id="A0ABD6M743"/>
<accession>A0ABD6M743</accession>
<proteinExistence type="predicted"/>